<dbReference type="AlphaFoldDB" id="A0A451DDL6"/>
<dbReference type="OrthoDB" id="9795854at2"/>
<keyword evidence="1" id="KW-0472">Membrane</keyword>
<name>A0A451DDL6_9GAMM</name>
<dbReference type="Proteomes" id="UP000294418">
    <property type="component" value="Chromosome"/>
</dbReference>
<proteinExistence type="predicted"/>
<keyword evidence="1" id="KW-0812">Transmembrane</keyword>
<dbReference type="PANTHER" id="PTHR35867:SF1">
    <property type="entry name" value="PROTEIN RSEC"/>
    <property type="match status" value="1"/>
</dbReference>
<evidence type="ECO:0000313" key="3">
    <source>
        <dbReference type="Proteomes" id="UP000294418"/>
    </source>
</evidence>
<organism evidence="2 3">
    <name type="scientific">Candidatus Erwinia haradaeae</name>
    <dbReference type="NCBI Taxonomy" id="1922217"/>
    <lineage>
        <taxon>Bacteria</taxon>
        <taxon>Pseudomonadati</taxon>
        <taxon>Pseudomonadota</taxon>
        <taxon>Gammaproteobacteria</taxon>
        <taxon>Enterobacterales</taxon>
        <taxon>Erwiniaceae</taxon>
        <taxon>Erwinia</taxon>
    </lineage>
</organism>
<evidence type="ECO:0000313" key="2">
    <source>
        <dbReference type="EMBL" id="VFP84550.1"/>
    </source>
</evidence>
<feature type="transmembrane region" description="Helical" evidence="1">
    <location>
        <begin position="73"/>
        <end position="92"/>
    </location>
</feature>
<dbReference type="RefSeq" id="WP_157989991.1">
    <property type="nucleotide sequence ID" value="NZ_LR217720.1"/>
</dbReference>
<accession>A0A451DDL6</accession>
<protein>
    <submittedName>
        <fullName evidence="2">Protein RseC, partial</fullName>
    </submittedName>
</protein>
<feature type="transmembrane region" description="Helical" evidence="1">
    <location>
        <begin position="98"/>
        <end position="121"/>
    </location>
</feature>
<reference evidence="2 3" key="1">
    <citation type="submission" date="2019-02" db="EMBL/GenBank/DDBJ databases">
        <authorList>
            <person name="Manzano-Marin A."/>
            <person name="Manzano-Marin A."/>
        </authorList>
    </citation>
    <scope>NUCLEOTIDE SEQUENCE [LARGE SCALE GENOMIC DNA]</scope>
    <source>
        <strain evidence="2 3">ErCilaricifoliae</strain>
    </source>
</reference>
<evidence type="ECO:0000256" key="1">
    <source>
        <dbReference type="SAM" id="Phobius"/>
    </source>
</evidence>
<dbReference type="EMBL" id="LR217720">
    <property type="protein sequence ID" value="VFP84550.1"/>
    <property type="molecule type" value="Genomic_DNA"/>
</dbReference>
<gene>
    <name evidence="2" type="primary">rseC</name>
    <name evidence="2" type="ORF">ERCILAFE3058_635</name>
</gene>
<dbReference type="Pfam" id="PF04246">
    <property type="entry name" value="RseC_MucC"/>
    <property type="match status" value="1"/>
</dbReference>
<sequence>MIKVQATILSCDNNIATLYVKKNTVCTHCALQRYLILSSPCPLNLTQIYTLRVHNKKIDPVDQNVELWIHNKTLLITAFLVYITPLMGLFLFGGLCQYFFYSEIMVVLASCLGGILGMLLAKKIAYILTDLESFQPTIILTNFKK</sequence>
<dbReference type="PANTHER" id="PTHR35867">
    <property type="entry name" value="PROTEIN RSEC"/>
    <property type="match status" value="1"/>
</dbReference>
<dbReference type="InterPro" id="IPR007359">
    <property type="entry name" value="SigmaE_reg_RseC_MucC"/>
</dbReference>
<keyword evidence="1" id="KW-1133">Transmembrane helix</keyword>